<evidence type="ECO:0000313" key="1">
    <source>
        <dbReference type="EMBL" id="KYQ92360.1"/>
    </source>
</evidence>
<dbReference type="SUPFAM" id="SSF64356">
    <property type="entry name" value="SNARE-like"/>
    <property type="match status" value="1"/>
</dbReference>
<dbReference type="GO" id="GO:0005764">
    <property type="term" value="C:lysosome"/>
    <property type="evidence" value="ECO:0007669"/>
    <property type="project" value="TreeGrafter"/>
</dbReference>
<dbReference type="AlphaFoldDB" id="A0A151ZEM1"/>
<proteinExistence type="predicted"/>
<reference evidence="1 2" key="1">
    <citation type="submission" date="2015-12" db="EMBL/GenBank/DDBJ databases">
        <title>Dictyostelia acquired genes for synthesis and detection of signals that induce cell-type specialization by lateral gene transfer from prokaryotes.</title>
        <authorList>
            <person name="Gloeckner G."/>
            <person name="Schaap P."/>
        </authorList>
    </citation>
    <scope>NUCLEOTIDE SEQUENCE [LARGE SCALE GENOMIC DNA]</scope>
    <source>
        <strain evidence="1 2">TK</strain>
    </source>
</reference>
<dbReference type="InterPro" id="IPR011012">
    <property type="entry name" value="Longin-like_dom_sf"/>
</dbReference>
<evidence type="ECO:0000313" key="2">
    <source>
        <dbReference type="Proteomes" id="UP000076078"/>
    </source>
</evidence>
<name>A0A151ZEM1_TIELA</name>
<dbReference type="InParanoid" id="A0A151ZEM1"/>
<dbReference type="PANTHER" id="PTHR16120">
    <property type="entry name" value="AP-5 COMPLEX SUBUNIT SIGMA-1"/>
    <property type="match status" value="1"/>
</dbReference>
<dbReference type="OrthoDB" id="370698at2759"/>
<dbReference type="GO" id="GO:0000724">
    <property type="term" value="P:double-strand break repair via homologous recombination"/>
    <property type="evidence" value="ECO:0007669"/>
    <property type="project" value="InterPro"/>
</dbReference>
<sequence>MVCGFLIHTIDQQQQQQQQQQANSTNNIIYLSQFYTSEGNNQDFQKRQNAVISKVMKDYSFKLQCENFKPDEKLYPDWINIYSGKTQSIMVDNMNKSDQLQGISGTGTISSTQQQLIQQQQQLQQQQFPQHIGIGSKEGIFRILPKPKPSTLSQLTTNTDSETQILQDPSYYFQTSKYVIWKKLLGVCFTIICEEDENRLLVSNFLNMFSNIASDHFKNTLSKATPTQDIFPKTDELLVLLNSYLPNGQLLFISNQFSKHIKTTIPNILSS</sequence>
<dbReference type="Proteomes" id="UP000076078">
    <property type="component" value="Unassembled WGS sequence"/>
</dbReference>
<dbReference type="Gene3D" id="3.30.450.60">
    <property type="match status" value="1"/>
</dbReference>
<dbReference type="GO" id="GO:0005770">
    <property type="term" value="C:late endosome"/>
    <property type="evidence" value="ECO:0007669"/>
    <property type="project" value="TreeGrafter"/>
</dbReference>
<keyword evidence="2" id="KW-1185">Reference proteome</keyword>
<dbReference type="OMA" id="VVWKHVE"/>
<comment type="caution">
    <text evidence="1">The sequence shown here is derived from an EMBL/GenBank/DDBJ whole genome shotgun (WGS) entry which is preliminary data.</text>
</comment>
<dbReference type="EMBL" id="LODT01000029">
    <property type="protein sequence ID" value="KYQ92360.1"/>
    <property type="molecule type" value="Genomic_DNA"/>
</dbReference>
<dbReference type="PANTHER" id="PTHR16120:SF0">
    <property type="entry name" value="AP-5 COMPLEX SUBUNIT SIGMA-1"/>
    <property type="match status" value="1"/>
</dbReference>
<accession>A0A151ZEM1</accession>
<dbReference type="InterPro" id="IPR029392">
    <property type="entry name" value="AP-5_subunit_s1"/>
</dbReference>
<gene>
    <name evidence="1" type="ORF">DLAC_06324</name>
</gene>
<protein>
    <submittedName>
        <fullName evidence="1">Uncharacterized protein</fullName>
    </submittedName>
</protein>
<dbReference type="GO" id="GO:0016197">
    <property type="term" value="P:endosomal transport"/>
    <property type="evidence" value="ECO:0007669"/>
    <property type="project" value="InterPro"/>
</dbReference>
<dbReference type="GO" id="GO:0005829">
    <property type="term" value="C:cytosol"/>
    <property type="evidence" value="ECO:0007669"/>
    <property type="project" value="TreeGrafter"/>
</dbReference>
<dbReference type="GO" id="GO:0030119">
    <property type="term" value="C:AP-type membrane coat adaptor complex"/>
    <property type="evidence" value="ECO:0007669"/>
    <property type="project" value="InterPro"/>
</dbReference>
<organism evidence="1 2">
    <name type="scientific">Tieghemostelium lacteum</name>
    <name type="common">Slime mold</name>
    <name type="synonym">Dictyostelium lacteum</name>
    <dbReference type="NCBI Taxonomy" id="361077"/>
    <lineage>
        <taxon>Eukaryota</taxon>
        <taxon>Amoebozoa</taxon>
        <taxon>Evosea</taxon>
        <taxon>Eumycetozoa</taxon>
        <taxon>Dictyostelia</taxon>
        <taxon>Dictyosteliales</taxon>
        <taxon>Raperosteliaceae</taxon>
        <taxon>Tieghemostelium</taxon>
    </lineage>
</organism>
<dbReference type="Pfam" id="PF15001">
    <property type="entry name" value="AP-5_subunit_s1"/>
    <property type="match status" value="1"/>
</dbReference>